<dbReference type="RefSeq" id="WP_182461998.1">
    <property type="nucleotide sequence ID" value="NZ_CP059732.1"/>
</dbReference>
<feature type="chain" id="PRO_5028798206" evidence="1">
    <location>
        <begin position="22"/>
        <end position="111"/>
    </location>
</feature>
<protein>
    <submittedName>
        <fullName evidence="2">Uncharacterized protein</fullName>
    </submittedName>
</protein>
<evidence type="ECO:0000313" key="2">
    <source>
        <dbReference type="EMBL" id="QMW04645.1"/>
    </source>
</evidence>
<keyword evidence="3" id="KW-1185">Reference proteome</keyword>
<proteinExistence type="predicted"/>
<evidence type="ECO:0000313" key="3">
    <source>
        <dbReference type="Proteomes" id="UP000515369"/>
    </source>
</evidence>
<organism evidence="2 3">
    <name type="scientific">Spirosoma foliorum</name>
    <dbReference type="NCBI Taxonomy" id="2710596"/>
    <lineage>
        <taxon>Bacteria</taxon>
        <taxon>Pseudomonadati</taxon>
        <taxon>Bacteroidota</taxon>
        <taxon>Cytophagia</taxon>
        <taxon>Cytophagales</taxon>
        <taxon>Cytophagaceae</taxon>
        <taxon>Spirosoma</taxon>
    </lineage>
</organism>
<dbReference type="KEGG" id="sfol:H3H32_06865"/>
<reference evidence="2 3" key="1">
    <citation type="submission" date="2020-07" db="EMBL/GenBank/DDBJ databases">
        <title>Spirosoma foliorum sp. nov., isolated from the leaves on the Nejang mountain Korea, Republic of.</title>
        <authorList>
            <person name="Ho H."/>
            <person name="Lee Y.-J."/>
            <person name="Nurcahyanto D.-A."/>
            <person name="Kim S.-G."/>
        </authorList>
    </citation>
    <scope>NUCLEOTIDE SEQUENCE [LARGE SCALE GENOMIC DNA]</scope>
    <source>
        <strain evidence="2 3">PL0136</strain>
    </source>
</reference>
<gene>
    <name evidence="2" type="ORF">H3H32_06865</name>
</gene>
<keyword evidence="1" id="KW-0732">Signal</keyword>
<sequence>MKTKMLLSIVFCAALATSALAQDDPAAVKAARKEKTREDVKKVGDKVETGVADGAHAVGTAGRATGKAVGKAGKATGKAVATGAKATGRAVTKATKATGRAISGEAKKVDN</sequence>
<feature type="signal peptide" evidence="1">
    <location>
        <begin position="1"/>
        <end position="21"/>
    </location>
</feature>
<accession>A0A7G5H0K3</accession>
<name>A0A7G5H0K3_9BACT</name>
<dbReference type="Proteomes" id="UP000515369">
    <property type="component" value="Chromosome"/>
</dbReference>
<dbReference type="EMBL" id="CP059732">
    <property type="protein sequence ID" value="QMW04645.1"/>
    <property type="molecule type" value="Genomic_DNA"/>
</dbReference>
<dbReference type="AlphaFoldDB" id="A0A7G5H0K3"/>
<evidence type="ECO:0000256" key="1">
    <source>
        <dbReference type="SAM" id="SignalP"/>
    </source>
</evidence>